<dbReference type="Ensembl" id="ENSXMAT00000024529.1">
    <property type="protein sequence ID" value="ENSXMAP00000037488.1"/>
    <property type="gene ID" value="ENSXMAG00000024793.1"/>
</dbReference>
<accession>A0A3B5R1M5</accession>
<organism evidence="2 3">
    <name type="scientific">Xiphophorus maculatus</name>
    <name type="common">Southern platyfish</name>
    <name type="synonym">Platypoecilus maculatus</name>
    <dbReference type="NCBI Taxonomy" id="8083"/>
    <lineage>
        <taxon>Eukaryota</taxon>
        <taxon>Metazoa</taxon>
        <taxon>Chordata</taxon>
        <taxon>Craniata</taxon>
        <taxon>Vertebrata</taxon>
        <taxon>Euteleostomi</taxon>
        <taxon>Actinopterygii</taxon>
        <taxon>Neopterygii</taxon>
        <taxon>Teleostei</taxon>
        <taxon>Neoteleostei</taxon>
        <taxon>Acanthomorphata</taxon>
        <taxon>Ovalentaria</taxon>
        <taxon>Atherinomorphae</taxon>
        <taxon>Cyprinodontiformes</taxon>
        <taxon>Poeciliidae</taxon>
        <taxon>Poeciliinae</taxon>
        <taxon>Xiphophorus</taxon>
    </lineage>
</organism>
<evidence type="ECO:0000313" key="3">
    <source>
        <dbReference type="Proteomes" id="UP000002852"/>
    </source>
</evidence>
<feature type="compositionally biased region" description="Basic and acidic residues" evidence="1">
    <location>
        <begin position="1"/>
        <end position="16"/>
    </location>
</feature>
<dbReference type="Proteomes" id="UP000002852">
    <property type="component" value="Unassembled WGS sequence"/>
</dbReference>
<dbReference type="OMA" id="QHPVANE"/>
<evidence type="ECO:0000256" key="1">
    <source>
        <dbReference type="SAM" id="MobiDB-lite"/>
    </source>
</evidence>
<reference evidence="3" key="1">
    <citation type="submission" date="2012-01" db="EMBL/GenBank/DDBJ databases">
        <authorList>
            <person name="Walter R."/>
            <person name="Schartl M."/>
            <person name="Warren W."/>
        </authorList>
    </citation>
    <scope>NUCLEOTIDE SEQUENCE [LARGE SCALE GENOMIC DNA]</scope>
    <source>
        <strain evidence="3">JP 163 A</strain>
    </source>
</reference>
<reference evidence="2" key="3">
    <citation type="submission" date="2025-08" db="UniProtKB">
        <authorList>
            <consortium name="Ensembl"/>
        </authorList>
    </citation>
    <scope>IDENTIFICATION</scope>
    <source>
        <strain evidence="2">JP 163 A</strain>
    </source>
</reference>
<dbReference type="GeneTree" id="ENSGT01030000235133"/>
<dbReference type="AlphaFoldDB" id="A0A3B5R1M5"/>
<dbReference type="InParanoid" id="A0A3B5R1M5"/>
<sequence length="120" mass="13601">MAHVDQRGRRHKDDLQHPVANEGNGEGPVVADRLAAWLVRVADELRLLVIPDVLSCSSQDQHAEDEEDGEPDLPYDALKIPHQLLLLLCCSETSHNSLLHHYYCNMSKQILCDRLILIKM</sequence>
<feature type="region of interest" description="Disordered" evidence="1">
    <location>
        <begin position="1"/>
        <end position="26"/>
    </location>
</feature>
<proteinExistence type="predicted"/>
<reference evidence="3" key="2">
    <citation type="journal article" date="2013" name="Nat. Genet.">
        <title>The genome of the platyfish, Xiphophorus maculatus, provides insights into evolutionary adaptation and several complex traits.</title>
        <authorList>
            <person name="Schartl M."/>
            <person name="Walter R.B."/>
            <person name="Shen Y."/>
            <person name="Garcia T."/>
            <person name="Catchen J."/>
            <person name="Amores A."/>
            <person name="Braasch I."/>
            <person name="Chalopin D."/>
            <person name="Volff J.N."/>
            <person name="Lesch K.P."/>
            <person name="Bisazza A."/>
            <person name="Minx P."/>
            <person name="Hillier L."/>
            <person name="Wilson R.K."/>
            <person name="Fuerstenberg S."/>
            <person name="Boore J."/>
            <person name="Searle S."/>
            <person name="Postlethwait J.H."/>
            <person name="Warren W.C."/>
        </authorList>
    </citation>
    <scope>NUCLEOTIDE SEQUENCE [LARGE SCALE GENOMIC DNA]</scope>
    <source>
        <strain evidence="3">JP 163 A</strain>
    </source>
</reference>
<keyword evidence="3" id="KW-1185">Reference proteome</keyword>
<name>A0A3B5R1M5_XIPMA</name>
<dbReference type="STRING" id="8083.ENSXMAP00000037488"/>
<evidence type="ECO:0000313" key="2">
    <source>
        <dbReference type="Ensembl" id="ENSXMAP00000037488.1"/>
    </source>
</evidence>
<protein>
    <submittedName>
        <fullName evidence="2">Uncharacterized protein</fullName>
    </submittedName>
</protein>
<reference evidence="2" key="4">
    <citation type="submission" date="2025-09" db="UniProtKB">
        <authorList>
            <consortium name="Ensembl"/>
        </authorList>
    </citation>
    <scope>IDENTIFICATION</scope>
    <source>
        <strain evidence="2">JP 163 A</strain>
    </source>
</reference>